<accession>A0ABW1JBE3</accession>
<dbReference type="Proteomes" id="UP001596189">
    <property type="component" value="Unassembled WGS sequence"/>
</dbReference>
<name>A0ABW1JBE3_9ACTN</name>
<protein>
    <recommendedName>
        <fullName evidence="3">Antitoxin VbhA domain-containing protein</fullName>
    </recommendedName>
</protein>
<keyword evidence="2" id="KW-1185">Reference proteome</keyword>
<sequence length="53" mass="6192">MVKRDKVVDERGLSWLRGRISPDEYFAEVARAAREQARRTVQARVTHPLRRAS</sequence>
<evidence type="ECO:0000313" key="1">
    <source>
        <dbReference type="EMBL" id="MFC6006232.1"/>
    </source>
</evidence>
<evidence type="ECO:0008006" key="3">
    <source>
        <dbReference type="Google" id="ProtNLM"/>
    </source>
</evidence>
<comment type="caution">
    <text evidence="1">The sequence shown here is derived from an EMBL/GenBank/DDBJ whole genome shotgun (WGS) entry which is preliminary data.</text>
</comment>
<dbReference type="EMBL" id="JBHSRD010000002">
    <property type="protein sequence ID" value="MFC6006232.1"/>
    <property type="molecule type" value="Genomic_DNA"/>
</dbReference>
<organism evidence="1 2">
    <name type="scientific">Angustibacter luteus</name>
    <dbReference type="NCBI Taxonomy" id="658456"/>
    <lineage>
        <taxon>Bacteria</taxon>
        <taxon>Bacillati</taxon>
        <taxon>Actinomycetota</taxon>
        <taxon>Actinomycetes</taxon>
        <taxon>Kineosporiales</taxon>
        <taxon>Kineosporiaceae</taxon>
    </lineage>
</organism>
<gene>
    <name evidence="1" type="ORF">ACFQDO_03730</name>
</gene>
<dbReference type="RefSeq" id="WP_345717085.1">
    <property type="nucleotide sequence ID" value="NZ_BAABFP010000005.1"/>
</dbReference>
<evidence type="ECO:0000313" key="2">
    <source>
        <dbReference type="Proteomes" id="UP001596189"/>
    </source>
</evidence>
<proteinExistence type="predicted"/>
<reference evidence="2" key="1">
    <citation type="journal article" date="2019" name="Int. J. Syst. Evol. Microbiol.">
        <title>The Global Catalogue of Microorganisms (GCM) 10K type strain sequencing project: providing services to taxonomists for standard genome sequencing and annotation.</title>
        <authorList>
            <consortium name="The Broad Institute Genomics Platform"/>
            <consortium name="The Broad Institute Genome Sequencing Center for Infectious Disease"/>
            <person name="Wu L."/>
            <person name="Ma J."/>
        </authorList>
    </citation>
    <scope>NUCLEOTIDE SEQUENCE [LARGE SCALE GENOMIC DNA]</scope>
    <source>
        <strain evidence="2">KACC 14249</strain>
    </source>
</reference>